<organism evidence="1 2">
    <name type="scientific">Flavobacterium gilvum</name>
    <dbReference type="NCBI Taxonomy" id="1492737"/>
    <lineage>
        <taxon>Bacteria</taxon>
        <taxon>Pseudomonadati</taxon>
        <taxon>Bacteroidota</taxon>
        <taxon>Flavobacteriia</taxon>
        <taxon>Flavobacteriales</taxon>
        <taxon>Flavobacteriaceae</taxon>
        <taxon>Flavobacterium</taxon>
    </lineage>
</organism>
<protein>
    <recommendedName>
        <fullName evidence="3">SusD/RagB family nutrient-binding outer membrane lipoprotein</fullName>
    </recommendedName>
</protein>
<name>A0AAC9I634_9FLAO</name>
<dbReference type="EMBL" id="CP017479">
    <property type="protein sequence ID" value="AOW10282.1"/>
    <property type="molecule type" value="Genomic_DNA"/>
</dbReference>
<dbReference type="Proteomes" id="UP000175968">
    <property type="component" value="Chromosome"/>
</dbReference>
<dbReference type="KEGG" id="fgl:EM308_12630"/>
<dbReference type="PROSITE" id="PS51257">
    <property type="entry name" value="PROKAR_LIPOPROTEIN"/>
    <property type="match status" value="1"/>
</dbReference>
<dbReference type="InterPro" id="IPR041662">
    <property type="entry name" value="SusD-like_2"/>
</dbReference>
<evidence type="ECO:0000313" key="2">
    <source>
        <dbReference type="Proteomes" id="UP000175968"/>
    </source>
</evidence>
<proteinExistence type="predicted"/>
<keyword evidence="2" id="KW-1185">Reference proteome</keyword>
<dbReference type="Gene3D" id="1.25.40.390">
    <property type="match status" value="1"/>
</dbReference>
<sequence>MKNKFKKYIGIGIGCVFSLTSCDRGFEEMNQNPNAYTQADINSMFTNNEVLMRGFQYSHYQADIQFVSLAMQHLASLRTNQFHGDKYLYEDNTSGGFFQEYENGIKEITHLLSVIPNTPENVNKISAARVIKVYMFHQITDLYGDIPYSQAGKGYLDGIWSPKYDRQQDIYMDMLKELDESALAFNESKPFYGNADVLYGGNVTNWRKFTYSLMLRLGMRISKADAVNAEKYVKKAIAGGVFASNSDNMVCLHKSGSQFTVNPVIYNFLTDGTVDDPQKGEKISKTFIDLLKSTQDPRMRVLSNIVISNNNYDVDPTHQKGMPNGYTDETIKTYPNFTGKQDYSFPNRLTIAREDAPDIRISYAETQLLKAEAAVRGWDSGNAKTYYDSGVTAAMQMLAVYGTGNGKVPIITNAEISTYLLANPFSIGTTAQKIQQIITQKWIAFFLFNGLEAYADYRRTGYPNLVPVNYPGNVSNGQIPRRLIYKDSERTLNTANYNAAVAQQGPDLFVTRIWWDK</sequence>
<gene>
    <name evidence="1" type="ORF">EM308_12630</name>
</gene>
<dbReference type="Pfam" id="PF12771">
    <property type="entry name" value="SusD-like_2"/>
    <property type="match status" value="1"/>
</dbReference>
<dbReference type="AlphaFoldDB" id="A0AAC9I634"/>
<accession>A0AAC9I634</accession>
<evidence type="ECO:0000313" key="1">
    <source>
        <dbReference type="EMBL" id="AOW10282.1"/>
    </source>
</evidence>
<reference evidence="1 2" key="1">
    <citation type="submission" date="2016-10" db="EMBL/GenBank/DDBJ databases">
        <title>Flavobacterium gilvum sp. nov., isolated from stream water.</title>
        <authorList>
            <person name="Shin S.-K."/>
            <person name="Cho Y.-J."/>
            <person name="Yi H."/>
        </authorList>
    </citation>
    <scope>NUCLEOTIDE SEQUENCE [LARGE SCALE GENOMIC DNA]</scope>
    <source>
        <strain evidence="1 2">EM1308</strain>
    </source>
</reference>
<dbReference type="RefSeq" id="WP_035637097.1">
    <property type="nucleotide sequence ID" value="NZ_CP017479.1"/>
</dbReference>
<evidence type="ECO:0008006" key="3">
    <source>
        <dbReference type="Google" id="ProtNLM"/>
    </source>
</evidence>
<dbReference type="InterPro" id="IPR011990">
    <property type="entry name" value="TPR-like_helical_dom_sf"/>
</dbReference>
<dbReference type="SUPFAM" id="SSF48452">
    <property type="entry name" value="TPR-like"/>
    <property type="match status" value="1"/>
</dbReference>